<accession>A0ABW8JN29</accession>
<dbReference type="SUPFAM" id="SSF46785">
    <property type="entry name" value="Winged helix' DNA-binding domain"/>
    <property type="match status" value="1"/>
</dbReference>
<dbReference type="InterPro" id="IPR036388">
    <property type="entry name" value="WH-like_DNA-bd_sf"/>
</dbReference>
<comment type="caution">
    <text evidence="2">The sequence shown here is derived from an EMBL/GenBank/DDBJ whole genome shotgun (WGS) entry which is preliminary data.</text>
</comment>
<gene>
    <name evidence="2" type="ORF">ISP15_12570</name>
</gene>
<dbReference type="PROSITE" id="PS50995">
    <property type="entry name" value="HTH_MARR_2"/>
    <property type="match status" value="1"/>
</dbReference>
<reference evidence="2 3" key="1">
    <citation type="submission" date="2020-10" db="EMBL/GenBank/DDBJ databases">
        <title>Phylogeny of dyella-like bacteria.</title>
        <authorList>
            <person name="Fu J."/>
        </authorList>
    </citation>
    <scope>NUCLEOTIDE SEQUENCE [LARGE SCALE GENOMIC DNA]</scope>
    <source>
        <strain evidence="2 3">JP1</strain>
    </source>
</reference>
<keyword evidence="3" id="KW-1185">Reference proteome</keyword>
<dbReference type="InterPro" id="IPR036390">
    <property type="entry name" value="WH_DNA-bd_sf"/>
</dbReference>
<dbReference type="PANTHER" id="PTHR33164">
    <property type="entry name" value="TRANSCRIPTIONAL REGULATOR, MARR FAMILY"/>
    <property type="match status" value="1"/>
</dbReference>
<evidence type="ECO:0000259" key="1">
    <source>
        <dbReference type="PROSITE" id="PS50995"/>
    </source>
</evidence>
<dbReference type="SMART" id="SM00347">
    <property type="entry name" value="HTH_MARR"/>
    <property type="match status" value="1"/>
</dbReference>
<proteinExistence type="predicted"/>
<dbReference type="PANTHER" id="PTHR33164:SF43">
    <property type="entry name" value="HTH-TYPE TRANSCRIPTIONAL REPRESSOR YETL"/>
    <property type="match status" value="1"/>
</dbReference>
<dbReference type="Gene3D" id="1.10.10.10">
    <property type="entry name" value="Winged helix-like DNA-binding domain superfamily/Winged helix DNA-binding domain"/>
    <property type="match status" value="1"/>
</dbReference>
<dbReference type="EMBL" id="JADIKJ010000013">
    <property type="protein sequence ID" value="MFK2901175.1"/>
    <property type="molecule type" value="Genomic_DNA"/>
</dbReference>
<dbReference type="Proteomes" id="UP001620461">
    <property type="component" value="Unassembled WGS sequence"/>
</dbReference>
<sequence>MSSNVFSVIEKSIANLRRMHPELPVEWMTVARMVAQVHLRGRIMAGGMLKVWDITYPEYSILVALYGADGYMLPTTSLCEITGESSSNTKRLVHFLCDRKLVIRGYDKADRRKIMVGLSDAGMHLLRRALPTMAGLLDEQVRTFESGELPELVRLLKKSLKGIMGES</sequence>
<evidence type="ECO:0000313" key="2">
    <source>
        <dbReference type="EMBL" id="MFK2901175.1"/>
    </source>
</evidence>
<dbReference type="RefSeq" id="WP_404547857.1">
    <property type="nucleotide sequence ID" value="NZ_JADIKJ010000013.1"/>
</dbReference>
<evidence type="ECO:0000313" key="3">
    <source>
        <dbReference type="Proteomes" id="UP001620461"/>
    </source>
</evidence>
<protein>
    <submittedName>
        <fullName evidence="2">Winged helix-turn-helix transcriptional regulator</fullName>
    </submittedName>
</protein>
<name>A0ABW8JN29_9GAMM</name>
<feature type="domain" description="HTH marR-type" evidence="1">
    <location>
        <begin position="20"/>
        <end position="161"/>
    </location>
</feature>
<dbReference type="InterPro" id="IPR039422">
    <property type="entry name" value="MarR/SlyA-like"/>
</dbReference>
<dbReference type="InterPro" id="IPR000835">
    <property type="entry name" value="HTH_MarR-typ"/>
</dbReference>
<organism evidence="2 3">
    <name type="scientific">Dyella jejuensis</name>
    <dbReference type="NCBI Taxonomy" id="1432009"/>
    <lineage>
        <taxon>Bacteria</taxon>
        <taxon>Pseudomonadati</taxon>
        <taxon>Pseudomonadota</taxon>
        <taxon>Gammaproteobacteria</taxon>
        <taxon>Lysobacterales</taxon>
        <taxon>Rhodanobacteraceae</taxon>
        <taxon>Dyella</taxon>
    </lineage>
</organism>